<evidence type="ECO:0000256" key="8">
    <source>
        <dbReference type="ARBA" id="ARBA00023015"/>
    </source>
</evidence>
<feature type="region of interest" description="Disordered" evidence="14">
    <location>
        <begin position="705"/>
        <end position="750"/>
    </location>
</feature>
<evidence type="ECO:0000256" key="3">
    <source>
        <dbReference type="ARBA" id="ARBA00022723"/>
    </source>
</evidence>
<dbReference type="SUPFAM" id="SSF63748">
    <property type="entry name" value="Tudor/PWWP/MBT"/>
    <property type="match status" value="3"/>
</dbReference>
<dbReference type="GO" id="GO:0042393">
    <property type="term" value="F:histone binding"/>
    <property type="evidence" value="ECO:0007669"/>
    <property type="project" value="TreeGrafter"/>
</dbReference>
<evidence type="ECO:0000259" key="15">
    <source>
        <dbReference type="PROSITE" id="PS50105"/>
    </source>
</evidence>
<dbReference type="EMBL" id="JAWDGP010003531">
    <property type="protein sequence ID" value="KAK3773559.1"/>
    <property type="molecule type" value="Genomic_DNA"/>
</dbReference>
<evidence type="ECO:0000256" key="10">
    <source>
        <dbReference type="ARBA" id="ARBA00023242"/>
    </source>
</evidence>
<dbReference type="PANTHER" id="PTHR12247:SF131">
    <property type="entry name" value="LD05287P"/>
    <property type="match status" value="1"/>
</dbReference>
<keyword evidence="2" id="KW-0678">Repressor</keyword>
<dbReference type="Pfam" id="PF01530">
    <property type="entry name" value="zf-C2HC"/>
    <property type="match status" value="2"/>
</dbReference>
<dbReference type="GO" id="GO:0003682">
    <property type="term" value="F:chromatin binding"/>
    <property type="evidence" value="ECO:0007669"/>
    <property type="project" value="TreeGrafter"/>
</dbReference>
<keyword evidence="6" id="KW-0862">Zinc</keyword>
<dbReference type="InterPro" id="IPR013761">
    <property type="entry name" value="SAM/pointed_sf"/>
</dbReference>
<evidence type="ECO:0000256" key="12">
    <source>
        <dbReference type="ARBA" id="ARBA00079425"/>
    </source>
</evidence>
<evidence type="ECO:0000256" key="1">
    <source>
        <dbReference type="ARBA" id="ARBA00004123"/>
    </source>
</evidence>
<dbReference type="CDD" id="cd20103">
    <property type="entry name" value="MBT_L3MBTL1-like_rpt3"/>
    <property type="match status" value="1"/>
</dbReference>
<feature type="domain" description="SAM" evidence="15">
    <location>
        <begin position="1348"/>
        <end position="1412"/>
    </location>
</feature>
<dbReference type="PROSITE" id="PS51079">
    <property type="entry name" value="MBT"/>
    <property type="match status" value="3"/>
</dbReference>
<evidence type="ECO:0000256" key="4">
    <source>
        <dbReference type="ARBA" id="ARBA00022737"/>
    </source>
</evidence>
<dbReference type="SMART" id="SM00561">
    <property type="entry name" value="MBT"/>
    <property type="match status" value="3"/>
</dbReference>
<dbReference type="PROSITE" id="PS50105">
    <property type="entry name" value="SAM_DOMAIN"/>
    <property type="match status" value="1"/>
</dbReference>
<dbReference type="InterPro" id="IPR038603">
    <property type="entry name" value="Znf_FCS_sf"/>
</dbReference>
<keyword evidence="9" id="KW-0804">Transcription</keyword>
<organism evidence="16 17">
    <name type="scientific">Elysia crispata</name>
    <name type="common">lettuce slug</name>
    <dbReference type="NCBI Taxonomy" id="231223"/>
    <lineage>
        <taxon>Eukaryota</taxon>
        <taxon>Metazoa</taxon>
        <taxon>Spiralia</taxon>
        <taxon>Lophotrochozoa</taxon>
        <taxon>Mollusca</taxon>
        <taxon>Gastropoda</taxon>
        <taxon>Heterobranchia</taxon>
        <taxon>Euthyneura</taxon>
        <taxon>Panpulmonata</taxon>
        <taxon>Sacoglossa</taxon>
        <taxon>Placobranchoidea</taxon>
        <taxon>Plakobranchidae</taxon>
        <taxon>Elysia</taxon>
    </lineage>
</organism>
<dbReference type="SUPFAM" id="SSF47769">
    <property type="entry name" value="SAM/Pointed domain"/>
    <property type="match status" value="1"/>
</dbReference>
<evidence type="ECO:0000313" key="16">
    <source>
        <dbReference type="EMBL" id="KAK3773559.1"/>
    </source>
</evidence>
<dbReference type="GO" id="GO:0008270">
    <property type="term" value="F:zinc ion binding"/>
    <property type="evidence" value="ECO:0007669"/>
    <property type="project" value="UniProtKB-KW"/>
</dbReference>
<keyword evidence="7" id="KW-0156">Chromatin regulator</keyword>
<dbReference type="Gene3D" id="3.30.60.160">
    <property type="match status" value="1"/>
</dbReference>
<dbReference type="InterPro" id="IPR036060">
    <property type="entry name" value="Znf_C2H2C_sf"/>
</dbReference>
<dbReference type="FunFam" id="2.30.30.140:FF:000007">
    <property type="entry name" value="Lethal(3)malignant brain tumor-like protein 1"/>
    <property type="match status" value="1"/>
</dbReference>
<dbReference type="Proteomes" id="UP001283361">
    <property type="component" value="Unassembled WGS sequence"/>
</dbReference>
<feature type="compositionally biased region" description="Basic and acidic residues" evidence="14">
    <location>
        <begin position="705"/>
        <end position="731"/>
    </location>
</feature>
<keyword evidence="4" id="KW-0677">Repeat</keyword>
<keyword evidence="5" id="KW-0863">Zinc-finger</keyword>
<dbReference type="Gene3D" id="1.10.150.50">
    <property type="entry name" value="Transcription Factor, Ets-1"/>
    <property type="match status" value="1"/>
</dbReference>
<dbReference type="Gene3D" id="2.30.30.140">
    <property type="match status" value="3"/>
</dbReference>
<keyword evidence="10" id="KW-0539">Nucleus</keyword>
<evidence type="ECO:0000313" key="17">
    <source>
        <dbReference type="Proteomes" id="UP001283361"/>
    </source>
</evidence>
<gene>
    <name evidence="16" type="ORF">RRG08_022269</name>
</gene>
<dbReference type="PANTHER" id="PTHR12247">
    <property type="entry name" value="POLYCOMB GROUP PROTEIN"/>
    <property type="match status" value="1"/>
</dbReference>
<dbReference type="PROSITE" id="PS51802">
    <property type="entry name" value="ZF_CCHHC"/>
    <property type="match status" value="2"/>
</dbReference>
<evidence type="ECO:0000256" key="5">
    <source>
        <dbReference type="ARBA" id="ARBA00022771"/>
    </source>
</evidence>
<evidence type="ECO:0000256" key="7">
    <source>
        <dbReference type="ARBA" id="ARBA00022853"/>
    </source>
</evidence>
<name>A0AAE0ZQ71_9GAST</name>
<protein>
    <recommendedName>
        <fullName evidence="11">Lethal(3)malignant brain tumor-like protein 1</fullName>
    </recommendedName>
    <alternativeName>
        <fullName evidence="12">L(3)mbt protein homolog</fullName>
    </alternativeName>
</protein>
<evidence type="ECO:0000256" key="14">
    <source>
        <dbReference type="SAM" id="MobiDB-lite"/>
    </source>
</evidence>
<dbReference type="GO" id="GO:0005634">
    <property type="term" value="C:nucleus"/>
    <property type="evidence" value="ECO:0007669"/>
    <property type="project" value="UniProtKB-SubCell"/>
</dbReference>
<dbReference type="CDD" id="cd20102">
    <property type="entry name" value="MBT_L3MBTL1-like_rpt2"/>
    <property type="match status" value="1"/>
</dbReference>
<dbReference type="Gene3D" id="4.10.320.30">
    <property type="match status" value="2"/>
</dbReference>
<keyword evidence="3" id="KW-0479">Metal-binding</keyword>
<reference evidence="16" key="1">
    <citation type="journal article" date="2023" name="G3 (Bethesda)">
        <title>A reference genome for the long-term kleptoplast-retaining sea slug Elysia crispata morphotype clarki.</title>
        <authorList>
            <person name="Eastman K.E."/>
            <person name="Pendleton A.L."/>
            <person name="Shaikh M.A."/>
            <person name="Suttiyut T."/>
            <person name="Ogas R."/>
            <person name="Tomko P."/>
            <person name="Gavelis G."/>
            <person name="Widhalm J.R."/>
            <person name="Wisecaver J.H."/>
        </authorList>
    </citation>
    <scope>NUCLEOTIDE SEQUENCE</scope>
    <source>
        <strain evidence="16">ECLA1</strain>
    </source>
</reference>
<dbReference type="InterPro" id="IPR001660">
    <property type="entry name" value="SAM"/>
</dbReference>
<comment type="caution">
    <text evidence="16">The sequence shown here is derived from an EMBL/GenBank/DDBJ whole genome shotgun (WGS) entry which is preliminary data.</text>
</comment>
<sequence>MNSQFALAVLDSQAASSSGPRAYQNSIAMDPPSSISSNPKTIIVSQAVNTTNTSGAQPVQVSTATPAGSLQIRPQLISTFGFRLANNAVAVQVPSSTVQNFQVARGTSLPIMSSSLGANGQFTLQPTKISHPGFPAAIVGQQLTLQRLPAKGQPIAIQRLASGTVLPASSSQIVNLQRPTSPGKIIPLRHLNAQPLVTGQHRLMGPSSSVSQKPLSSSPATIIAVSQPQPMTVRIPQQQSSLHRVNSPMLGSVQVPVATQQNFIHCVPNASSVSHGFVSGSGGIRTQATIVGSQALISGHQMIQPRLPNLISAAASATPSELTLTMTNMTVPTITTSTVQSPLSTSINGSFSSSIVTSRLTNPLPHSVRANLPVIARPRGMQLQATPARQLMPPIRQINSEQRLLTSPLALQRLQHEGISQNTSENQAPISMPLPLPVISAQPAPNTPVINNLTVAISEKVNLTVKPALHSDEEGKGAAKDEMTAKTKGESTPAIATWSESKTVTANAHAKTVVTCTGQTHIVKVSTGSDSPGQVLISVTKQTSTTGNQVPHIIGVDSSTRKHSILVTTDATPTSLISSCGTIPTASTISVPASTGDKGFTECTLPKSGQTGNDGSESPINPRVTAAVDVKSEFAKDASFACKDSSSKTDNSDAGDILTDGFIDSNLLEWDNGVGTLCGTNMKFKINEFGDLELMDEGLVEVQESIDKSPCKSEESKSENSAETVNHEKSDQSINSKHTVTDPSELSEHEDDPICCCVYCGSYGYKSNFKSSGKFCSQSCADRKNHPCKIMMPSLMNKKGKKRSLLEETSRDNNGLELAFERKISSGFDWDTYLAETGTIGAPRRLFKEPFPTSRNGFRIGMRLEGVDPKHQSLFCVLSVAEIQGFRLRLHFDGYSECYDFWVNCDSPFIFPVGWAEKNGKTLQPPKTMAPEDFNWTNYLKETRAVAAPKNLFVSTPLSVTPSAFRVGMKLEAVDKRNQSLVGVATIADTLGEKVLIQFDGWEDNYDYWCDVNSPNIHPVGWCATNGHSLTFPPDFGDSNFSWDKYLADTHSTAVPIRAFKTRALIGFEHGMKVELVDKRNPILIRVATIVDVQGFRLLIHFDGWDSIYDYWIDEDCPDLHPPHWCEKVGHPLQPPIDKKLLKQQSDGGGCPTLGCSGIGHIKGARYTGHHSAFGCPYSETNMSKESTLTDRLGSSRSEESGGVLIRHDSSGDIKRCPTVGCDGLGHVTGKFTSHHCLSGCPLAEKNQIKIKQEGHESRPVGRPGRGRKRKMFSSSSFHATEKTIKKEPIEESDEMRELCASVHESVFQNQGPPSAYPDGMERSLCWEQHTRLLPGVEGLMASKVAQWSASQVAQFVQTVTGQEDQASKFLEQEVDGDSLLLLQQSDLLNFLHIKLGPAIKIFNSILAVRAASHHL</sequence>
<dbReference type="CDD" id="cd20101">
    <property type="entry name" value="MBT_L3MBTL1-like_rpt1"/>
    <property type="match status" value="1"/>
</dbReference>
<evidence type="ECO:0000256" key="11">
    <source>
        <dbReference type="ARBA" id="ARBA00068102"/>
    </source>
</evidence>
<dbReference type="SMART" id="SM00454">
    <property type="entry name" value="SAM"/>
    <property type="match status" value="1"/>
</dbReference>
<dbReference type="InterPro" id="IPR050548">
    <property type="entry name" value="PcG_chromatin_remod_factors"/>
</dbReference>
<comment type="subcellular location">
    <subcellularLocation>
        <location evidence="1">Nucleus</location>
    </subcellularLocation>
</comment>
<evidence type="ECO:0000256" key="6">
    <source>
        <dbReference type="ARBA" id="ARBA00022833"/>
    </source>
</evidence>
<dbReference type="GO" id="GO:0006325">
    <property type="term" value="P:chromatin organization"/>
    <property type="evidence" value="ECO:0007669"/>
    <property type="project" value="UniProtKB-KW"/>
</dbReference>
<keyword evidence="8" id="KW-0805">Transcription regulation</keyword>
<dbReference type="InterPro" id="IPR002515">
    <property type="entry name" value="Znf_C2H2C"/>
</dbReference>
<dbReference type="Pfam" id="PF02820">
    <property type="entry name" value="MBT"/>
    <property type="match status" value="3"/>
</dbReference>
<evidence type="ECO:0000256" key="9">
    <source>
        <dbReference type="ARBA" id="ARBA00023163"/>
    </source>
</evidence>
<feature type="repeat" description="MBT" evidence="13">
    <location>
        <begin position="828"/>
        <end position="926"/>
    </location>
</feature>
<feature type="compositionally biased region" description="Polar residues" evidence="14">
    <location>
        <begin position="732"/>
        <end position="744"/>
    </location>
</feature>
<dbReference type="FunFam" id="4.10.320.30:FF:000001">
    <property type="entry name" value="Myelin transcription factor 1-like, a"/>
    <property type="match status" value="1"/>
</dbReference>
<evidence type="ECO:0000256" key="2">
    <source>
        <dbReference type="ARBA" id="ARBA00022491"/>
    </source>
</evidence>
<feature type="repeat" description="MBT" evidence="13">
    <location>
        <begin position="934"/>
        <end position="1033"/>
    </location>
</feature>
<feature type="region of interest" description="Disordered" evidence="14">
    <location>
        <begin position="472"/>
        <end position="493"/>
    </location>
</feature>
<feature type="repeat" description="MBT" evidence="13">
    <location>
        <begin position="1041"/>
        <end position="1136"/>
    </location>
</feature>
<keyword evidence="17" id="KW-1185">Reference proteome</keyword>
<accession>A0AAE0ZQ71</accession>
<dbReference type="SUPFAM" id="SSF103637">
    <property type="entry name" value="CCHHC domain"/>
    <property type="match status" value="2"/>
</dbReference>
<dbReference type="GO" id="GO:0045892">
    <property type="term" value="P:negative regulation of DNA-templated transcription"/>
    <property type="evidence" value="ECO:0007669"/>
    <property type="project" value="TreeGrafter"/>
</dbReference>
<evidence type="ECO:0000256" key="13">
    <source>
        <dbReference type="PROSITE-ProRule" id="PRU00459"/>
    </source>
</evidence>
<proteinExistence type="predicted"/>
<feature type="region of interest" description="Disordered" evidence="14">
    <location>
        <begin position="1252"/>
        <end position="1284"/>
    </location>
</feature>
<feature type="compositionally biased region" description="Basic and acidic residues" evidence="14">
    <location>
        <begin position="472"/>
        <end position="489"/>
    </location>
</feature>
<dbReference type="InterPro" id="IPR004092">
    <property type="entry name" value="Mbt"/>
</dbReference>